<evidence type="ECO:0000256" key="7">
    <source>
        <dbReference type="ARBA" id="ARBA00022537"/>
    </source>
</evidence>
<dbReference type="InterPro" id="IPR009030">
    <property type="entry name" value="Growth_fac_rcpt_cys_sf"/>
</dbReference>
<dbReference type="InterPro" id="IPR036055">
    <property type="entry name" value="LDL_receptor-like_sf"/>
</dbReference>
<keyword evidence="15" id="KW-0473">Membrane attack complex</keyword>
<evidence type="ECO:0000256" key="3">
    <source>
        <dbReference type="ARBA" id="ARBA00009214"/>
    </source>
</evidence>
<comment type="similarity">
    <text evidence="3">Belongs to the complement C6/C7/C8/C9 family.</text>
</comment>
<evidence type="ECO:0000256" key="2">
    <source>
        <dbReference type="ARBA" id="ARBA00004613"/>
    </source>
</evidence>
<dbReference type="Pfam" id="PF01823">
    <property type="entry name" value="MACPF"/>
    <property type="match status" value="1"/>
</dbReference>
<dbReference type="GeneTree" id="ENSGT00940000160126"/>
<keyword evidence="7" id="KW-1052">Target cell membrane</keyword>
<dbReference type="GO" id="GO:0006957">
    <property type="term" value="P:complement activation, alternative pathway"/>
    <property type="evidence" value="ECO:0007669"/>
    <property type="project" value="UniProtKB-KW"/>
</dbReference>
<dbReference type="PROSITE" id="PS00279">
    <property type="entry name" value="MACPF_1"/>
    <property type="match status" value="1"/>
</dbReference>
<keyword evidence="9" id="KW-0812">Transmembrane</keyword>
<dbReference type="GO" id="GO:0044218">
    <property type="term" value="C:other organism cell membrane"/>
    <property type="evidence" value="ECO:0007669"/>
    <property type="project" value="UniProtKB-KW"/>
</dbReference>
<dbReference type="InterPro" id="IPR020864">
    <property type="entry name" value="MACPF"/>
</dbReference>
<dbReference type="PROSITE" id="PS00022">
    <property type="entry name" value="EGF_1"/>
    <property type="match status" value="1"/>
</dbReference>
<dbReference type="GO" id="GO:0005576">
    <property type="term" value="C:extracellular region"/>
    <property type="evidence" value="ECO:0007669"/>
    <property type="project" value="UniProtKB-SubCell"/>
</dbReference>
<accession>A0A8D0HG59</accession>
<evidence type="ECO:0000256" key="21">
    <source>
        <dbReference type="ARBA" id="ARBA00093472"/>
    </source>
</evidence>
<dbReference type="Gene3D" id="2.20.100.10">
    <property type="entry name" value="Thrombospondin type-1 (TSP1) repeat"/>
    <property type="match status" value="1"/>
</dbReference>
<keyword evidence="13" id="KW-0391">Immunity</keyword>
<feature type="disulfide bond" evidence="22">
    <location>
        <begin position="46"/>
        <end position="58"/>
    </location>
</feature>
<dbReference type="CDD" id="cd00112">
    <property type="entry name" value="LDLa"/>
    <property type="match status" value="1"/>
</dbReference>
<keyword evidence="6" id="KW-0245">EGF-like domain</keyword>
<name>A0A8D0HG59_SPHPU</name>
<evidence type="ECO:0000256" key="9">
    <source>
        <dbReference type="ARBA" id="ARBA00022692"/>
    </source>
</evidence>
<dbReference type="Proteomes" id="UP000694392">
    <property type="component" value="Unplaced"/>
</dbReference>
<comment type="caution">
    <text evidence="22">Lacks conserved residue(s) required for the propagation of feature annotation.</text>
</comment>
<dbReference type="InterPro" id="IPR000742">
    <property type="entry name" value="EGF"/>
</dbReference>
<evidence type="ECO:0000256" key="23">
    <source>
        <dbReference type="SAM" id="MobiDB-lite"/>
    </source>
</evidence>
<keyword evidence="4" id="KW-1134">Transmembrane beta strand</keyword>
<dbReference type="Gene3D" id="4.10.400.10">
    <property type="entry name" value="Low-density Lipoprotein Receptor"/>
    <property type="match status" value="1"/>
</dbReference>
<keyword evidence="17 22" id="KW-1015">Disulfide bond</keyword>
<dbReference type="PROSITE" id="PS01186">
    <property type="entry name" value="EGF_2"/>
    <property type="match status" value="1"/>
</dbReference>
<evidence type="ECO:0000256" key="18">
    <source>
        <dbReference type="ARBA" id="ARBA00023162"/>
    </source>
</evidence>
<dbReference type="InterPro" id="IPR023415">
    <property type="entry name" value="LDLR_class-A_CS"/>
</dbReference>
<keyword evidence="5" id="KW-0964">Secreted</keyword>
<dbReference type="InterPro" id="IPR020863">
    <property type="entry name" value="MACPF_CS"/>
</dbReference>
<dbReference type="Pfam" id="PF00057">
    <property type="entry name" value="Ldl_recept_a"/>
    <property type="match status" value="1"/>
</dbReference>
<keyword evidence="18" id="KW-0179">Complement alternate pathway</keyword>
<comment type="subcellular location">
    <subcellularLocation>
        <location evidence="2">Secreted</location>
    </subcellularLocation>
    <subcellularLocation>
        <location evidence="1">Target cell membrane</location>
        <topology evidence="1">Multi-pass membrane protein</topology>
    </subcellularLocation>
</comment>
<comment type="subunit">
    <text evidence="21">Heterotrimer of 3 chains: alpha (C8A), beta (C8B) and gamma (C8G); the alpha and gamma chains are disulfide bonded. Component of the membrane attack complex (MAC), composed of complement C5b, C6, C7, C8A, C8B, C8G and multiple copies of the pore-forming subunit C9.</text>
</comment>
<dbReference type="AlphaFoldDB" id="A0A8D0HG59"/>
<dbReference type="GO" id="GO:0005579">
    <property type="term" value="C:membrane attack complex"/>
    <property type="evidence" value="ECO:0007669"/>
    <property type="project" value="UniProtKB-KW"/>
</dbReference>
<dbReference type="Pfam" id="PF21195">
    <property type="entry name" value="EGF_C8A_B_C6"/>
    <property type="match status" value="1"/>
</dbReference>
<dbReference type="PROSITE" id="PS50068">
    <property type="entry name" value="LDLRA_2"/>
    <property type="match status" value="1"/>
</dbReference>
<evidence type="ECO:0000256" key="1">
    <source>
        <dbReference type="ARBA" id="ARBA00004276"/>
    </source>
</evidence>
<keyword evidence="11" id="KW-0677">Repeat</keyword>
<feature type="disulfide bond" evidence="22">
    <location>
        <begin position="65"/>
        <end position="80"/>
    </location>
</feature>
<keyword evidence="20" id="KW-1053">Target membrane</keyword>
<dbReference type="SUPFAM" id="SSF57424">
    <property type="entry name" value="LDL receptor-like module"/>
    <property type="match status" value="1"/>
</dbReference>
<protein>
    <submittedName>
        <fullName evidence="25">Complement C8 alpha chain</fullName>
    </submittedName>
</protein>
<keyword evidence="12" id="KW-0204">Cytolysis</keyword>
<dbReference type="GO" id="GO:0031640">
    <property type="term" value="P:killing of cells of another organism"/>
    <property type="evidence" value="ECO:0007669"/>
    <property type="project" value="UniProtKB-KW"/>
</dbReference>
<organism evidence="25 26">
    <name type="scientific">Sphenodon punctatus</name>
    <name type="common">Tuatara</name>
    <name type="synonym">Hatteria punctata</name>
    <dbReference type="NCBI Taxonomy" id="8508"/>
    <lineage>
        <taxon>Eukaryota</taxon>
        <taxon>Metazoa</taxon>
        <taxon>Chordata</taxon>
        <taxon>Craniata</taxon>
        <taxon>Vertebrata</taxon>
        <taxon>Euteleostomi</taxon>
        <taxon>Lepidosauria</taxon>
        <taxon>Sphenodontia</taxon>
        <taxon>Sphenodontidae</taxon>
        <taxon>Sphenodon</taxon>
    </lineage>
</organism>
<proteinExistence type="inferred from homology"/>
<dbReference type="InterPro" id="IPR048831">
    <property type="entry name" value="C8A_B_C6_EGF-like"/>
</dbReference>
<dbReference type="PROSITE" id="PS01209">
    <property type="entry name" value="LDLRA_1"/>
    <property type="match status" value="1"/>
</dbReference>
<evidence type="ECO:0000256" key="20">
    <source>
        <dbReference type="ARBA" id="ARBA00023298"/>
    </source>
</evidence>
<evidence type="ECO:0000259" key="24">
    <source>
        <dbReference type="PROSITE" id="PS51412"/>
    </source>
</evidence>
<dbReference type="SUPFAM" id="SSF57184">
    <property type="entry name" value="Growth factor receptor domain"/>
    <property type="match status" value="1"/>
</dbReference>
<keyword evidence="26" id="KW-1185">Reference proteome</keyword>
<evidence type="ECO:0000256" key="8">
    <source>
        <dbReference type="ARBA" id="ARBA00022588"/>
    </source>
</evidence>
<dbReference type="InterPro" id="IPR001862">
    <property type="entry name" value="MAC_perforin"/>
</dbReference>
<dbReference type="PANTHER" id="PTHR45742:SF1">
    <property type="entry name" value="COMPLEMENT COMPONENT C8 ALPHA CHAIN"/>
    <property type="match status" value="1"/>
</dbReference>
<evidence type="ECO:0000256" key="6">
    <source>
        <dbReference type="ARBA" id="ARBA00022536"/>
    </source>
</evidence>
<dbReference type="GO" id="GO:0006958">
    <property type="term" value="P:complement activation, classical pathway"/>
    <property type="evidence" value="ECO:0007669"/>
    <property type="project" value="UniProtKB-KW"/>
</dbReference>
<keyword evidence="10" id="KW-0732">Signal</keyword>
<evidence type="ECO:0000313" key="25">
    <source>
        <dbReference type="Ensembl" id="ENSSPUP00000020033.1"/>
    </source>
</evidence>
<dbReference type="PROSITE" id="PS50092">
    <property type="entry name" value="TSP1"/>
    <property type="match status" value="1"/>
</dbReference>
<dbReference type="Gene3D" id="2.10.25.10">
    <property type="entry name" value="Laminin"/>
    <property type="match status" value="1"/>
</dbReference>
<evidence type="ECO:0000256" key="16">
    <source>
        <dbReference type="ARBA" id="ARBA00023136"/>
    </source>
</evidence>
<dbReference type="InterPro" id="IPR002172">
    <property type="entry name" value="LDrepeatLR_classA_rpt"/>
</dbReference>
<gene>
    <name evidence="25" type="primary">C8A</name>
</gene>
<evidence type="ECO:0000256" key="12">
    <source>
        <dbReference type="ARBA" id="ARBA00022852"/>
    </source>
</evidence>
<evidence type="ECO:0000313" key="26">
    <source>
        <dbReference type="Proteomes" id="UP000694392"/>
    </source>
</evidence>
<dbReference type="FunFam" id="4.10.400.10:FF:000069">
    <property type="entry name" value="complement component C8 beta chain"/>
    <property type="match status" value="1"/>
</dbReference>
<evidence type="ECO:0000256" key="22">
    <source>
        <dbReference type="PROSITE-ProRule" id="PRU00124"/>
    </source>
</evidence>
<sequence>YFPWPICYRYRTLLQPAKFSQSICTGHFWDEAACQASVSCTLNEGCGTDFQCAETGRCIKRHLVCNGEPDCGDESDEANCEDAVRFCDDLFPIPGSERAVQGYNILTEEGRQFVYDPTYYGGQCESVYNGEWRELKYDSACERLYYGDDEKYFRKPYNFHFYQFLAHADSGFSSEYYDDATDLLDAIKKEKSRNFGLTVGIGLTKVPVSFDIGFTLSRGKGSLKNFTEYNTKNVGFIRARTQVQTARFKMRRDNIVLHEDLLQSLMELPEEYDYGMYSKLINDYGTHFITSGTMGGIFEFILVVNKDEMRRKEITAGSISGCFGMSAGLSLSTPNSEQLGLSLTASKTDGEKSAVEDIIPRVQGGSLAASGGLLGSWDANTYRHWGRSLKLNPAVIDFELQPIYELLRRANLANIETKRQNLKRALDQYLIEFNACRCGPCLNNGEPVLMGTSCQCHCPQGYEGLACEKTSRRGKTNGQWSCWTTWSPCQSGTRRRTRQCNNPAPQNGGTGCAGNSVQSDTCS</sequence>
<reference evidence="25" key="2">
    <citation type="submission" date="2025-09" db="UniProtKB">
        <authorList>
            <consortium name="Ensembl"/>
        </authorList>
    </citation>
    <scope>IDENTIFICATION</scope>
</reference>
<dbReference type="PANTHER" id="PTHR45742">
    <property type="entry name" value="COMPLEMENT COMPONENT C6"/>
    <property type="match status" value="1"/>
</dbReference>
<dbReference type="InterPro" id="IPR036383">
    <property type="entry name" value="TSP1_rpt_sf"/>
</dbReference>
<dbReference type="PRINTS" id="PR01705">
    <property type="entry name" value="TSP1REPEAT"/>
</dbReference>
<reference evidence="25" key="1">
    <citation type="submission" date="2025-08" db="UniProtKB">
        <authorList>
            <consortium name="Ensembl"/>
        </authorList>
    </citation>
    <scope>IDENTIFICATION</scope>
</reference>
<evidence type="ECO:0000256" key="13">
    <source>
        <dbReference type="ARBA" id="ARBA00022859"/>
    </source>
</evidence>
<dbReference type="PRINTS" id="PR00764">
    <property type="entry name" value="COMPLEMENTC9"/>
</dbReference>
<dbReference type="GO" id="GO:1902495">
    <property type="term" value="C:transmembrane transporter complex"/>
    <property type="evidence" value="ECO:0007669"/>
    <property type="project" value="Ensembl"/>
</dbReference>
<evidence type="ECO:0000256" key="5">
    <source>
        <dbReference type="ARBA" id="ARBA00022525"/>
    </source>
</evidence>
<keyword evidence="19" id="KW-0325">Glycoprotein</keyword>
<feature type="region of interest" description="Disordered" evidence="23">
    <location>
        <begin position="500"/>
        <end position="523"/>
    </location>
</feature>
<dbReference type="SMART" id="SM00192">
    <property type="entry name" value="LDLa"/>
    <property type="match status" value="1"/>
</dbReference>
<keyword evidence="14" id="KW-0180">Complement pathway</keyword>
<evidence type="ECO:0000256" key="14">
    <source>
        <dbReference type="ARBA" id="ARBA00022875"/>
    </source>
</evidence>
<evidence type="ECO:0000256" key="19">
    <source>
        <dbReference type="ARBA" id="ARBA00023180"/>
    </source>
</evidence>
<dbReference type="SMART" id="SM00457">
    <property type="entry name" value="MACPF"/>
    <property type="match status" value="1"/>
</dbReference>
<keyword evidence="16" id="KW-0472">Membrane</keyword>
<dbReference type="Ensembl" id="ENSSPUT00000021334.1">
    <property type="protein sequence ID" value="ENSSPUP00000020033.1"/>
    <property type="gene ID" value="ENSSPUG00000015270.1"/>
</dbReference>
<dbReference type="InterPro" id="IPR000884">
    <property type="entry name" value="TSP1_rpt"/>
</dbReference>
<evidence type="ECO:0000256" key="4">
    <source>
        <dbReference type="ARBA" id="ARBA00022452"/>
    </source>
</evidence>
<dbReference type="PROSITE" id="PS51412">
    <property type="entry name" value="MACPF_2"/>
    <property type="match status" value="1"/>
</dbReference>
<evidence type="ECO:0000256" key="11">
    <source>
        <dbReference type="ARBA" id="ARBA00022737"/>
    </source>
</evidence>
<feature type="domain" description="MACPF" evidence="24">
    <location>
        <begin position="83"/>
        <end position="437"/>
    </location>
</feature>
<evidence type="ECO:0000256" key="17">
    <source>
        <dbReference type="ARBA" id="ARBA00023157"/>
    </source>
</evidence>
<evidence type="ECO:0000256" key="15">
    <source>
        <dbReference type="ARBA" id="ARBA00023058"/>
    </source>
</evidence>
<dbReference type="GO" id="GO:0160257">
    <property type="term" value="P:complement activation, GZMK pathway"/>
    <property type="evidence" value="ECO:0007669"/>
    <property type="project" value="Ensembl"/>
</dbReference>
<keyword evidence="8" id="KW-0399">Innate immunity</keyword>
<evidence type="ECO:0000256" key="10">
    <source>
        <dbReference type="ARBA" id="ARBA00022729"/>
    </source>
</evidence>
<dbReference type="SUPFAM" id="SSF82895">
    <property type="entry name" value="TSP-1 type 1 repeat"/>
    <property type="match status" value="1"/>
</dbReference>